<dbReference type="CDD" id="cd08204">
    <property type="entry name" value="ArfGap"/>
    <property type="match status" value="1"/>
</dbReference>
<dbReference type="PANTHER" id="PTHR46220">
    <property type="entry name" value="ADP-RIBOSYLATION FACTOR GTPASE-ACTIVATING PROTEIN AGD12"/>
    <property type="match status" value="1"/>
</dbReference>
<dbReference type="GO" id="GO:0005096">
    <property type="term" value="F:GTPase activator activity"/>
    <property type="evidence" value="ECO:0007669"/>
    <property type="project" value="UniProtKB-KW"/>
</dbReference>
<dbReference type="SUPFAM" id="SSF57863">
    <property type="entry name" value="ArfGap/RecO-like zinc finger"/>
    <property type="match status" value="1"/>
</dbReference>
<dbReference type="InterPro" id="IPR038508">
    <property type="entry name" value="ArfGAP_dom_sf"/>
</dbReference>
<reference evidence="9" key="2">
    <citation type="submission" date="2017-05" db="UniProtKB">
        <authorList>
            <consortium name="EnsemblMetazoa"/>
        </authorList>
    </citation>
    <scope>IDENTIFICATION</scope>
</reference>
<feature type="domain" description="C2" evidence="7">
    <location>
        <begin position="139"/>
        <end position="257"/>
    </location>
</feature>
<sequence length="282" mass="32560">MDQGLKELLEYPENSQCADCTEPNPTWASTNWGVFICVQCAGVHRSLGVEHSFVLSCSLDNWSKEQIDFMKARGNKEMNALLEHSVPKTIEVPFGSETDRDTRDKYIRAKYIEQLFYKKEGRTPNPPKRMKRIGSSSSRHSPPSPSLRDAAMIEYIGIIEVELIEGKNLIIKDIISSDPYCKLTVGLQSRKSTIKKKTLNPHYNEMFSFSWDGKDKLWIEIYDHDDLSKDDHMGIVDVDLEFLKKGDGEERSHECWLPVTHRKHRDKQQGELKLKLTYRPIN</sequence>
<feature type="domain" description="Arf-GAP" evidence="8">
    <location>
        <begin position="2"/>
        <end position="124"/>
    </location>
</feature>
<evidence type="ECO:0000256" key="2">
    <source>
        <dbReference type="ARBA" id="ARBA00022723"/>
    </source>
</evidence>
<evidence type="ECO:0000256" key="1">
    <source>
        <dbReference type="ARBA" id="ARBA00022468"/>
    </source>
</evidence>
<dbReference type="SUPFAM" id="SSF49562">
    <property type="entry name" value="C2 domain (Calcium/lipid-binding domain, CaLB)"/>
    <property type="match status" value="1"/>
</dbReference>
<gene>
    <name evidence="9" type="primary">100631689</name>
</gene>
<feature type="region of interest" description="Disordered" evidence="6">
    <location>
        <begin position="120"/>
        <end position="146"/>
    </location>
</feature>
<dbReference type="OrthoDB" id="73919at2759"/>
<dbReference type="GO" id="GO:0005543">
    <property type="term" value="F:phospholipid binding"/>
    <property type="evidence" value="ECO:0007669"/>
    <property type="project" value="InterPro"/>
</dbReference>
<dbReference type="Gene3D" id="2.60.40.150">
    <property type="entry name" value="C2 domain"/>
    <property type="match status" value="1"/>
</dbReference>
<organism evidence="9">
    <name type="scientific">Amphimedon queenslandica</name>
    <name type="common">Sponge</name>
    <dbReference type="NCBI Taxonomy" id="400682"/>
    <lineage>
        <taxon>Eukaryota</taxon>
        <taxon>Metazoa</taxon>
        <taxon>Porifera</taxon>
        <taxon>Demospongiae</taxon>
        <taxon>Heteroscleromorpha</taxon>
        <taxon>Haplosclerida</taxon>
        <taxon>Niphatidae</taxon>
        <taxon>Amphimedon</taxon>
    </lineage>
</organism>
<evidence type="ECO:0000256" key="3">
    <source>
        <dbReference type="ARBA" id="ARBA00022771"/>
    </source>
</evidence>
<evidence type="ECO:0000256" key="4">
    <source>
        <dbReference type="ARBA" id="ARBA00022833"/>
    </source>
</evidence>
<dbReference type="Gene3D" id="1.10.220.150">
    <property type="entry name" value="Arf GTPase activating protein"/>
    <property type="match status" value="1"/>
</dbReference>
<dbReference type="InterPro" id="IPR000008">
    <property type="entry name" value="C2_dom"/>
</dbReference>
<keyword evidence="3 5" id="KW-0863">Zinc-finger</keyword>
<evidence type="ECO:0000313" key="10">
    <source>
        <dbReference type="Proteomes" id="UP000007879"/>
    </source>
</evidence>
<dbReference type="CDD" id="cd00030">
    <property type="entry name" value="C2"/>
    <property type="match status" value="1"/>
</dbReference>
<evidence type="ECO:0000313" key="9">
    <source>
        <dbReference type="EnsemblMetazoa" id="Aqu2.1.40743_001"/>
    </source>
</evidence>
<keyword evidence="10" id="KW-1185">Reference proteome</keyword>
<dbReference type="PROSITE" id="PS50004">
    <property type="entry name" value="C2"/>
    <property type="match status" value="1"/>
</dbReference>
<evidence type="ECO:0008006" key="11">
    <source>
        <dbReference type="Google" id="ProtNLM"/>
    </source>
</evidence>
<dbReference type="InParanoid" id="A0A1X7VMW2"/>
<evidence type="ECO:0000259" key="8">
    <source>
        <dbReference type="PROSITE" id="PS50115"/>
    </source>
</evidence>
<evidence type="ECO:0000256" key="5">
    <source>
        <dbReference type="PROSITE-ProRule" id="PRU00288"/>
    </source>
</evidence>
<keyword evidence="2" id="KW-0479">Metal-binding</keyword>
<evidence type="ECO:0000256" key="6">
    <source>
        <dbReference type="SAM" id="MobiDB-lite"/>
    </source>
</evidence>
<dbReference type="SMART" id="SM00239">
    <property type="entry name" value="C2"/>
    <property type="match status" value="1"/>
</dbReference>
<dbReference type="SMART" id="SM00105">
    <property type="entry name" value="ArfGap"/>
    <property type="match status" value="1"/>
</dbReference>
<dbReference type="InterPro" id="IPR035892">
    <property type="entry name" value="C2_domain_sf"/>
</dbReference>
<accession>A0A1X7VMW2</accession>
<dbReference type="InterPro" id="IPR001164">
    <property type="entry name" value="ArfGAP_dom"/>
</dbReference>
<proteinExistence type="predicted"/>
<dbReference type="AlphaFoldDB" id="A0A1X7VMW2"/>
<dbReference type="FunFam" id="1.10.220.150:FF:000009">
    <property type="entry name" value="stromal membrane-associated protein 1 isoform X1"/>
    <property type="match status" value="1"/>
</dbReference>
<dbReference type="GO" id="GO:0008270">
    <property type="term" value="F:zinc ion binding"/>
    <property type="evidence" value="ECO:0007669"/>
    <property type="project" value="UniProtKB-KW"/>
</dbReference>
<dbReference type="EnsemblMetazoa" id="Aqu2.1.40743_001">
    <property type="protein sequence ID" value="Aqu2.1.40743_001"/>
    <property type="gene ID" value="Aqu2.1.40743"/>
</dbReference>
<keyword evidence="4" id="KW-0862">Zinc</keyword>
<dbReference type="PRINTS" id="PR00405">
    <property type="entry name" value="REVINTRACTNG"/>
</dbReference>
<name>A0A1X7VMW2_AMPQE</name>
<evidence type="ECO:0000259" key="7">
    <source>
        <dbReference type="PROSITE" id="PS50004"/>
    </source>
</evidence>
<dbReference type="PANTHER" id="PTHR46220:SF1">
    <property type="entry name" value="ADP-RIBOSYLATION FACTOR GTPASE-ACTIVATING PROTEIN AGD12"/>
    <property type="match status" value="1"/>
</dbReference>
<dbReference type="Pfam" id="PF01412">
    <property type="entry name" value="ArfGap"/>
    <property type="match status" value="1"/>
</dbReference>
<dbReference type="KEGG" id="aqu:100631689"/>
<dbReference type="EnsemblMetazoa" id="XM_003383921.2">
    <property type="protein sequence ID" value="XP_003383969.1"/>
    <property type="gene ID" value="LOC100631689"/>
</dbReference>
<keyword evidence="1" id="KW-0343">GTPase activation</keyword>
<protein>
    <recommendedName>
        <fullName evidence="11">Arf-GAP domain-containing protein</fullName>
    </recommendedName>
</protein>
<reference evidence="10" key="1">
    <citation type="journal article" date="2010" name="Nature">
        <title>The Amphimedon queenslandica genome and the evolution of animal complexity.</title>
        <authorList>
            <person name="Srivastava M."/>
            <person name="Simakov O."/>
            <person name="Chapman J."/>
            <person name="Fahey B."/>
            <person name="Gauthier M.E."/>
            <person name="Mitros T."/>
            <person name="Richards G.S."/>
            <person name="Conaco C."/>
            <person name="Dacre M."/>
            <person name="Hellsten U."/>
            <person name="Larroux C."/>
            <person name="Putnam N.H."/>
            <person name="Stanke M."/>
            <person name="Adamska M."/>
            <person name="Darling A."/>
            <person name="Degnan S.M."/>
            <person name="Oakley T.H."/>
            <person name="Plachetzki D.C."/>
            <person name="Zhai Y."/>
            <person name="Adamski M."/>
            <person name="Calcino A."/>
            <person name="Cummins S.F."/>
            <person name="Goodstein D.M."/>
            <person name="Harris C."/>
            <person name="Jackson D.J."/>
            <person name="Leys S.P."/>
            <person name="Shu S."/>
            <person name="Woodcroft B.J."/>
            <person name="Vervoort M."/>
            <person name="Kosik K.S."/>
            <person name="Manning G."/>
            <person name="Degnan B.M."/>
            <person name="Rokhsar D.S."/>
        </authorList>
    </citation>
    <scope>NUCLEOTIDE SEQUENCE [LARGE SCALE GENOMIC DNA]</scope>
</reference>
<dbReference type="Pfam" id="PF00168">
    <property type="entry name" value="C2"/>
    <property type="match status" value="1"/>
</dbReference>
<dbReference type="InterPro" id="IPR044518">
    <property type="entry name" value="ARF_GAP_AGD11/12/13"/>
</dbReference>
<dbReference type="STRING" id="400682.A0A1X7VMW2"/>
<dbReference type="Proteomes" id="UP000007879">
    <property type="component" value="Unassembled WGS sequence"/>
</dbReference>
<dbReference type="InterPro" id="IPR037278">
    <property type="entry name" value="ARFGAP/RecO"/>
</dbReference>
<dbReference type="PROSITE" id="PS50115">
    <property type="entry name" value="ARFGAP"/>
    <property type="match status" value="1"/>
</dbReference>
<dbReference type="eggNOG" id="KOG1030">
    <property type="taxonomic scope" value="Eukaryota"/>
</dbReference>
<dbReference type="eggNOG" id="KOG0703">
    <property type="taxonomic scope" value="Eukaryota"/>
</dbReference>